<keyword evidence="2" id="KW-1185">Reference proteome</keyword>
<proteinExistence type="predicted"/>
<reference evidence="2" key="2">
    <citation type="journal article" date="2017" name="Sci. Adv.">
        <title>A tail of two voltages: Proteomic comparison of the three electric organs of the electric eel.</title>
        <authorList>
            <person name="Traeger L.L."/>
            <person name="Sabat G."/>
            <person name="Barrett-Wilt G.A."/>
            <person name="Wells G.B."/>
            <person name="Sussman M.R."/>
        </authorList>
    </citation>
    <scope>NUCLEOTIDE SEQUENCE [LARGE SCALE GENOMIC DNA]</scope>
</reference>
<name>A0A4W4ES85_ELEEL</name>
<dbReference type="Proteomes" id="UP000314983">
    <property type="component" value="Chromosome 4"/>
</dbReference>
<accession>A0A4W4ES85</accession>
<sequence>AGGVCAVGVQQCFRVKTTGTVRNTRLDSLFIDAAMTCELTAKLRPPGPGPTSIFMVAFSVERKEPRFL</sequence>
<dbReference type="OMA" id="HSFANDT"/>
<dbReference type="Ensembl" id="ENSEEET00000015117.2">
    <property type="protein sequence ID" value="ENSEEEP00000014938.2"/>
    <property type="gene ID" value="ENSEEEG00000007440.2"/>
</dbReference>
<evidence type="ECO:0000313" key="2">
    <source>
        <dbReference type="Proteomes" id="UP000314983"/>
    </source>
</evidence>
<reference evidence="2" key="1">
    <citation type="journal article" date="2014" name="Science">
        <title>Nonhuman genetics. Genomic basis for the convergent evolution of electric organs.</title>
        <authorList>
            <person name="Gallant J.R."/>
            <person name="Traeger L.L."/>
            <person name="Volkening J.D."/>
            <person name="Moffett H."/>
            <person name="Chen P.H."/>
            <person name="Novina C.D."/>
            <person name="Phillips G.N.Jr."/>
            <person name="Anand R."/>
            <person name="Wells G.B."/>
            <person name="Pinch M."/>
            <person name="Guth R."/>
            <person name="Unguez G.A."/>
            <person name="Albert J.S."/>
            <person name="Zakon H.H."/>
            <person name="Samanta M.P."/>
            <person name="Sussman M.R."/>
        </authorList>
    </citation>
    <scope>NUCLEOTIDE SEQUENCE [LARGE SCALE GENOMIC DNA]</scope>
</reference>
<dbReference type="GeneTree" id="ENSGT00940000175509"/>
<dbReference type="AlphaFoldDB" id="A0A4W4ES85"/>
<reference evidence="1" key="4">
    <citation type="submission" date="2025-08" db="UniProtKB">
        <authorList>
            <consortium name="Ensembl"/>
        </authorList>
    </citation>
    <scope>IDENTIFICATION</scope>
</reference>
<protein>
    <submittedName>
        <fullName evidence="1">Uncharacterized protein</fullName>
    </submittedName>
</protein>
<evidence type="ECO:0000313" key="1">
    <source>
        <dbReference type="Ensembl" id="ENSEEEP00000014938.2"/>
    </source>
</evidence>
<organism evidence="1 2">
    <name type="scientific">Electrophorus electricus</name>
    <name type="common">Electric eel</name>
    <name type="synonym">Gymnotus electricus</name>
    <dbReference type="NCBI Taxonomy" id="8005"/>
    <lineage>
        <taxon>Eukaryota</taxon>
        <taxon>Metazoa</taxon>
        <taxon>Chordata</taxon>
        <taxon>Craniata</taxon>
        <taxon>Vertebrata</taxon>
        <taxon>Euteleostomi</taxon>
        <taxon>Actinopterygii</taxon>
        <taxon>Neopterygii</taxon>
        <taxon>Teleostei</taxon>
        <taxon>Ostariophysi</taxon>
        <taxon>Gymnotiformes</taxon>
        <taxon>Gymnotoidei</taxon>
        <taxon>Gymnotidae</taxon>
        <taxon>Electrophorus</taxon>
    </lineage>
</organism>
<reference evidence="1" key="5">
    <citation type="submission" date="2025-09" db="UniProtKB">
        <authorList>
            <consortium name="Ensembl"/>
        </authorList>
    </citation>
    <scope>IDENTIFICATION</scope>
</reference>
<reference evidence="1" key="3">
    <citation type="submission" date="2020-05" db="EMBL/GenBank/DDBJ databases">
        <title>Electrophorus electricus (electric eel) genome, fEleEle1, primary haplotype.</title>
        <authorList>
            <person name="Myers G."/>
            <person name="Meyer A."/>
            <person name="Fedrigo O."/>
            <person name="Formenti G."/>
            <person name="Rhie A."/>
            <person name="Tracey A."/>
            <person name="Sims Y."/>
            <person name="Jarvis E.D."/>
        </authorList>
    </citation>
    <scope>NUCLEOTIDE SEQUENCE [LARGE SCALE GENOMIC DNA]</scope>
</reference>